<evidence type="ECO:0000256" key="1">
    <source>
        <dbReference type="SAM" id="Phobius"/>
    </source>
</evidence>
<dbReference type="EMBL" id="CP006628">
    <property type="protein sequence ID" value="AIB09855.1"/>
    <property type="molecule type" value="Genomic_DNA"/>
</dbReference>
<proteinExistence type="predicted"/>
<reference evidence="2 3" key="1">
    <citation type="journal article" date="2014" name="BMC Genomics">
        <title>Nucleomorph and plastid genome sequences of the chlorarachniophyte Lotharella oceanica: convergent reductive evolution and frequent recombination in nucleomorph-bearing algae.</title>
        <authorList>
            <person name="Tanifuji G."/>
            <person name="Onodera N.T."/>
            <person name="Brown M.W."/>
            <person name="Curtis B.A."/>
            <person name="Roger A.J."/>
            <person name="Ka-Shu Wong G."/>
            <person name="Melkonian M."/>
            <person name="Archibald J.M."/>
        </authorList>
    </citation>
    <scope>NUCLEOTIDE SEQUENCE [LARGE SCALE GENOMIC DNA]</scope>
    <source>
        <strain evidence="2 3">CCMP622</strain>
    </source>
</reference>
<keyword evidence="1" id="KW-0812">Transmembrane</keyword>
<keyword evidence="1" id="KW-1133">Transmembrane helix</keyword>
<gene>
    <name evidence="2" type="ORF">M951_chr2162</name>
</gene>
<accession>A0A060DBI7</accession>
<feature type="transmembrane region" description="Helical" evidence="1">
    <location>
        <begin position="1342"/>
        <end position="1359"/>
    </location>
</feature>
<keyword evidence="2" id="KW-0542">Nucleomorph</keyword>
<geneLocation type="nucleomorph" evidence="2"/>
<name>A0A060DBI7_9EUKA</name>
<dbReference type="Proteomes" id="UP000243670">
    <property type="component" value="Nucleomorph 2"/>
</dbReference>
<feature type="transmembrane region" description="Helical" evidence="1">
    <location>
        <begin position="1318"/>
        <end position="1335"/>
    </location>
</feature>
<keyword evidence="1" id="KW-0472">Membrane</keyword>
<evidence type="ECO:0000313" key="3">
    <source>
        <dbReference type="Proteomes" id="UP000243670"/>
    </source>
</evidence>
<sequence>MKNYENDNYNTTKIIKFNDISIIKLNQNFSFSFKKNNYKLKFFKSTIHLSRIFFNNIKIIKTQKLLKNISFPLLYSNFFKPSKRTFHDISIMKKKILLITEYKKQKSFKIYKIQQTLCSNIAWEFFLLEYNDFTNFSQDAIHAYSFFSSRRLVRVARSGYYILTDLPLETYVFRKNPCNTENITLHRENRERLMRESLLIGSRDFYAHGEYRLRLLVVGIGFPWITTDKFKTRGLFNNVTGTTTKKHVSQTYNIRAHGTSLMVTVYDKDIFRVSRTTDNNVLLKNFNISKFPDIVLLSEKLAFFREGYNDTVAFASLVKILSYRLWFKTILLLDANILRDKSYITEISQGDIRISHNIRTDFLWTLDLLSSILFDRFRKSFTLNSPIIKASLQKNTHIIGKTAILVDHIKNIEHMVTISFMQLFFTINTKSFISEFKILKTTEQKNGINNYDYEYYGNILKSTNISVNFQPIKTMYFFGTLVNIADNKKKFYLMNNSLSRFSAQMYFSYDASSFFKFNKKKLENEFYFSDRIALGFSRSFLRHLHGLFYTGMGYFTLERNSILFFNKVSELVVRILLQNIYSDCSIQLRDYRDHAAEFTISCYYNHRWFPILQLQQEVTPLLDHTQSLSDTSLHLSNPTLRFALFPDQDTFIQRLELEEYEEIYNSYYHKEDELHTPLIHSQNQIVSGSSDYLYSNQTTKEETRNIPLFLDVYDSEKNQIRNNSNKLLDLDIIMDITKKKKYMNKSHGEMYYLDILDDESDYEYGFDELFIGNTLSRPNEILDTRKNKFLQFSIVKENTIKVHGISSINAYIYRDMGVLLFITLYARILEHSEYHSTVTENLKRLQSIFKTSLYKKYTVTELSSQTQIYSSSEYIRTAKDEDSHYVTSIEDDITMSRIEEMEFIFDDYCWEGLLLNQSEDTDDYSDEDETFSESESFFEEISEEFIDAGKALNNLEPDDILGVHAFLYSEDFYETRHDHLERPDISLNKKNDDIISSLIRDHDFTFPWAIMYEAEIEKFESDPLENQRLFSHKHLDLLELFSYQKWKQEYFLTKNLEGDDQSDLDRVFDYDLYDVFSSHPIRINGIMREDTLNRESFPDEDPFFDEWYEEDPDNSYYYDKMRFQGLNLSDLVILKSQTHPSLNVPIYANLYIDQVAGLSTNLTLIINSCKKLSENVVSLISFEAMRSLDAEGTYFSIAHLATLKAPDNDDDFCCGVHSGISIYRDRFGQSSSYCLLYEEEYSAYDCIAWEMTLTNMLHEIPFMITHTFYCNVIIDIDLPSLFYHTGMEIEFSIDKSLDPMIDYDYDLNFIEIDFTDDIDALVVLYFYPFYYYYIFFMEEADLLLPGCLMFLDIILYFISEPLLLKFEIYDYYLIDDEYFESPELYNEIATEEEFRLLMKKNKSSFIKKVLHKTWTFISRK</sequence>
<protein>
    <submittedName>
        <fullName evidence="2">Uncharacterized protein</fullName>
    </submittedName>
</protein>
<evidence type="ECO:0000313" key="2">
    <source>
        <dbReference type="EMBL" id="AIB09855.1"/>
    </source>
</evidence>
<organism evidence="2 3">
    <name type="scientific">Lotharella oceanica</name>
    <dbReference type="NCBI Taxonomy" id="641309"/>
    <lineage>
        <taxon>Eukaryota</taxon>
        <taxon>Sar</taxon>
        <taxon>Rhizaria</taxon>
        <taxon>Cercozoa</taxon>
        <taxon>Chlorarachniophyceae</taxon>
        <taxon>Lotharella</taxon>
    </lineage>
</organism>